<dbReference type="AlphaFoldDB" id="A0A3S5BX07"/>
<evidence type="ECO:0000313" key="4">
    <source>
        <dbReference type="Proteomes" id="UP000784294"/>
    </source>
</evidence>
<dbReference type="EMBL" id="CAAALY010289378">
    <property type="protein sequence ID" value="VEL44091.1"/>
    <property type="molecule type" value="Genomic_DNA"/>
</dbReference>
<sequence>MTLNTLACVILVVLLLFLLLGRLRQVLRRAPRLPFTQPGCHPWDISYSKATWGGQSPPPSPHLAQTSILSSPQRPGLVKGSKISEMQHLPSSAEDGFIRITWASGDGPHTHPTPVSETSIQPSCKSEEELGVVNNCGPLSITYRIRRRRMEDRLSVCLSALWLLPSLFGLARDVFGYVYRPATEPQLTHFMIINLIYELIDILCSGLRTTTCLVIGVYIRRVLVNMVRT</sequence>
<feature type="compositionally biased region" description="Polar residues" evidence="1">
    <location>
        <begin position="63"/>
        <end position="73"/>
    </location>
</feature>
<feature type="transmembrane region" description="Helical" evidence="2">
    <location>
        <begin position="6"/>
        <end position="23"/>
    </location>
</feature>
<reference evidence="3" key="1">
    <citation type="submission" date="2018-11" db="EMBL/GenBank/DDBJ databases">
        <authorList>
            <consortium name="Pathogen Informatics"/>
        </authorList>
    </citation>
    <scope>NUCLEOTIDE SEQUENCE</scope>
</reference>
<proteinExistence type="predicted"/>
<evidence type="ECO:0000256" key="1">
    <source>
        <dbReference type="SAM" id="MobiDB-lite"/>
    </source>
</evidence>
<feature type="transmembrane region" description="Helical" evidence="2">
    <location>
        <begin position="154"/>
        <end position="171"/>
    </location>
</feature>
<keyword evidence="2" id="KW-0812">Transmembrane</keyword>
<keyword evidence="4" id="KW-1185">Reference proteome</keyword>
<feature type="region of interest" description="Disordered" evidence="1">
    <location>
        <begin position="51"/>
        <end position="74"/>
    </location>
</feature>
<organism evidence="3 4">
    <name type="scientific">Protopolystoma xenopodis</name>
    <dbReference type="NCBI Taxonomy" id="117903"/>
    <lineage>
        <taxon>Eukaryota</taxon>
        <taxon>Metazoa</taxon>
        <taxon>Spiralia</taxon>
        <taxon>Lophotrochozoa</taxon>
        <taxon>Platyhelminthes</taxon>
        <taxon>Monogenea</taxon>
        <taxon>Polyopisthocotylea</taxon>
        <taxon>Polystomatidea</taxon>
        <taxon>Polystomatidae</taxon>
        <taxon>Protopolystoma</taxon>
    </lineage>
</organism>
<accession>A0A3S5BX07</accession>
<feature type="transmembrane region" description="Helical" evidence="2">
    <location>
        <begin position="191"/>
        <end position="219"/>
    </location>
</feature>
<evidence type="ECO:0000313" key="3">
    <source>
        <dbReference type="EMBL" id="VEL44091.1"/>
    </source>
</evidence>
<dbReference type="Proteomes" id="UP000784294">
    <property type="component" value="Unassembled WGS sequence"/>
</dbReference>
<evidence type="ECO:0000256" key="2">
    <source>
        <dbReference type="SAM" id="Phobius"/>
    </source>
</evidence>
<gene>
    <name evidence="3" type="ORF">PXEA_LOCUS37531</name>
</gene>
<protein>
    <submittedName>
        <fullName evidence="3">Uncharacterized protein</fullName>
    </submittedName>
</protein>
<name>A0A3S5BX07_9PLAT</name>
<comment type="caution">
    <text evidence="3">The sequence shown here is derived from an EMBL/GenBank/DDBJ whole genome shotgun (WGS) entry which is preliminary data.</text>
</comment>
<keyword evidence="2" id="KW-0472">Membrane</keyword>
<keyword evidence="2" id="KW-1133">Transmembrane helix</keyword>